<dbReference type="AlphaFoldDB" id="A0A4Y2RNJ2"/>
<evidence type="ECO:0000313" key="2">
    <source>
        <dbReference type="EMBL" id="GBN77273.1"/>
    </source>
</evidence>
<comment type="caution">
    <text evidence="2">The sequence shown here is derived from an EMBL/GenBank/DDBJ whole genome shotgun (WGS) entry which is preliminary data.</text>
</comment>
<gene>
    <name evidence="2" type="ORF">AVEN_90899_1</name>
</gene>
<keyword evidence="1" id="KW-1133">Transmembrane helix</keyword>
<proteinExistence type="predicted"/>
<feature type="transmembrane region" description="Helical" evidence="1">
    <location>
        <begin position="25"/>
        <end position="44"/>
    </location>
</feature>
<keyword evidence="1" id="KW-0472">Membrane</keyword>
<evidence type="ECO:0000256" key="1">
    <source>
        <dbReference type="SAM" id="Phobius"/>
    </source>
</evidence>
<accession>A0A4Y2RNJ2</accession>
<organism evidence="2 3">
    <name type="scientific">Araneus ventricosus</name>
    <name type="common">Orbweaver spider</name>
    <name type="synonym">Epeira ventricosa</name>
    <dbReference type="NCBI Taxonomy" id="182803"/>
    <lineage>
        <taxon>Eukaryota</taxon>
        <taxon>Metazoa</taxon>
        <taxon>Ecdysozoa</taxon>
        <taxon>Arthropoda</taxon>
        <taxon>Chelicerata</taxon>
        <taxon>Arachnida</taxon>
        <taxon>Araneae</taxon>
        <taxon>Araneomorphae</taxon>
        <taxon>Entelegynae</taxon>
        <taxon>Araneoidea</taxon>
        <taxon>Araneidae</taxon>
        <taxon>Araneus</taxon>
    </lineage>
</organism>
<dbReference type="EMBL" id="BGPR01017781">
    <property type="protein sequence ID" value="GBN77273.1"/>
    <property type="molecule type" value="Genomic_DNA"/>
</dbReference>
<protein>
    <submittedName>
        <fullName evidence="2">Uncharacterized protein</fullName>
    </submittedName>
</protein>
<dbReference type="Proteomes" id="UP000499080">
    <property type="component" value="Unassembled WGS sequence"/>
</dbReference>
<sequence length="356" mass="40557">MTVEITITVCAIIHSMWSLFQVFCHLNLCYCFHLIPYVILIIILSNLDINENKMSDISVQTDVEKCPMTKDFATITENFACGDTTRVGFQTANSAPPTLEDCEQTCVQQQTNPFLDNSENFPEDTEGTNLLLTGTTSTQIPLLLYQGENEETPEIDPGSFEVDEPELINIFQNSNNVFSLLDNPSAQDFPNNPFLVTNPFELKDTNPFKGPIIETTSKKIPLLLYQGKNEVPPEIHPGSFEVDEPELINMFQNSNNGFNLLEYVCPQDFQKNQFLVYNPFELKDIIAVKGPSNETTNPFYGFSNECESPVQNSSVPRRKNVSSYPKRTLKRKVHKFMVWVKCRCIIKNSPRYLKLY</sequence>
<reference evidence="2 3" key="1">
    <citation type="journal article" date="2019" name="Sci. Rep.">
        <title>Orb-weaving spider Araneus ventricosus genome elucidates the spidroin gene catalogue.</title>
        <authorList>
            <person name="Kono N."/>
            <person name="Nakamura H."/>
            <person name="Ohtoshi R."/>
            <person name="Moran D.A.P."/>
            <person name="Shinohara A."/>
            <person name="Yoshida Y."/>
            <person name="Fujiwara M."/>
            <person name="Mori M."/>
            <person name="Tomita M."/>
            <person name="Arakawa K."/>
        </authorList>
    </citation>
    <scope>NUCLEOTIDE SEQUENCE [LARGE SCALE GENOMIC DNA]</scope>
</reference>
<keyword evidence="1" id="KW-0812">Transmembrane</keyword>
<name>A0A4Y2RNJ2_ARAVE</name>
<evidence type="ECO:0000313" key="3">
    <source>
        <dbReference type="Proteomes" id="UP000499080"/>
    </source>
</evidence>
<keyword evidence="3" id="KW-1185">Reference proteome</keyword>